<gene>
    <name evidence="4" type="ORF">g.27698</name>
    <name evidence="5" type="ORF">g.27701</name>
</gene>
<dbReference type="Gene3D" id="3.30.160.20">
    <property type="match status" value="2"/>
</dbReference>
<proteinExistence type="predicted"/>
<dbReference type="EMBL" id="GEDC01002498">
    <property type="protein sequence ID" value="JAS34800.1"/>
    <property type="molecule type" value="Transcribed_RNA"/>
</dbReference>
<dbReference type="SUPFAM" id="SSF54768">
    <property type="entry name" value="dsRNA-binding domain-like"/>
    <property type="match status" value="2"/>
</dbReference>
<dbReference type="Pfam" id="PF00035">
    <property type="entry name" value="dsrm"/>
    <property type="match status" value="2"/>
</dbReference>
<sequence length="375" mass="42328">MLGYCSHLRTGSKTPVSILQELLLRCSITPQYELIHNGVGTHEPVFKYKLVAGELMGFGNGKSKKEAKHDAAQNVLKKMQFNKALTESVHVIPTADINFESPYTGAVKENLVGQLSALCYINNIPNPDYRLIREEGPPHARVFTFECLVSTLIETAVARTKKQAKHMVAQQMINRLTQILGDKMVLVPEKQDIDPEDEINGSCQLMLEGEKKNPLNLGLKINEYHNYLFLDPSHYMEVPFEDCIKKLYQRLDECQDLLRLMDELVTLLKCSYKIDVVSTDKMDDNKASDISDNDLLGDFDTLDEPSKISGIKHSSNSEQGEENERKILLIIESSPPQAFINVASSVEMATNNVITEAIQFYHLMIKPEKLNKVEI</sequence>
<evidence type="ECO:0000256" key="1">
    <source>
        <dbReference type="ARBA" id="ARBA00022884"/>
    </source>
</evidence>
<protein>
    <recommendedName>
        <fullName evidence="3">DRBM domain-containing protein</fullName>
    </recommendedName>
</protein>
<dbReference type="PANTHER" id="PTHR46205">
    <property type="entry name" value="LOQUACIOUS, ISOFORM B"/>
    <property type="match status" value="1"/>
</dbReference>
<dbReference type="CDD" id="cd19862">
    <property type="entry name" value="DSRM_PRKRA-like_rpt1"/>
    <property type="match status" value="1"/>
</dbReference>
<name>A0A1B6EA51_9HEMI</name>
<dbReference type="GO" id="GO:0005634">
    <property type="term" value="C:nucleus"/>
    <property type="evidence" value="ECO:0007669"/>
    <property type="project" value="TreeGrafter"/>
</dbReference>
<accession>A0A1B6EA51</accession>
<dbReference type="InterPro" id="IPR051247">
    <property type="entry name" value="RLC_Component"/>
</dbReference>
<dbReference type="EMBL" id="GEDC01023765">
    <property type="protein sequence ID" value="JAS13533.1"/>
    <property type="molecule type" value="Transcribed_RNA"/>
</dbReference>
<dbReference type="PROSITE" id="PS50137">
    <property type="entry name" value="DS_RBD"/>
    <property type="match status" value="2"/>
</dbReference>
<keyword evidence="1 2" id="KW-0694">RNA-binding</keyword>
<evidence type="ECO:0000313" key="4">
    <source>
        <dbReference type="EMBL" id="JAS13533.1"/>
    </source>
</evidence>
<dbReference type="PANTHER" id="PTHR46205:SF3">
    <property type="entry name" value="LOQUACIOUS, ISOFORM B"/>
    <property type="match status" value="1"/>
</dbReference>
<evidence type="ECO:0000259" key="3">
    <source>
        <dbReference type="PROSITE" id="PS50137"/>
    </source>
</evidence>
<dbReference type="GO" id="GO:0070578">
    <property type="term" value="C:RISC-loading complex"/>
    <property type="evidence" value="ECO:0007669"/>
    <property type="project" value="TreeGrafter"/>
</dbReference>
<dbReference type="GO" id="GO:0005737">
    <property type="term" value="C:cytoplasm"/>
    <property type="evidence" value="ECO:0007669"/>
    <property type="project" value="TreeGrafter"/>
</dbReference>
<dbReference type="SMART" id="SM00358">
    <property type="entry name" value="DSRM"/>
    <property type="match status" value="2"/>
</dbReference>
<reference evidence="5" key="1">
    <citation type="submission" date="2015-12" db="EMBL/GenBank/DDBJ databases">
        <title>De novo transcriptome assembly of four potential Pierce s Disease insect vectors from Arizona vineyards.</title>
        <authorList>
            <person name="Tassone E.E."/>
        </authorList>
    </citation>
    <scope>NUCLEOTIDE SEQUENCE</scope>
</reference>
<feature type="domain" description="DRBM" evidence="3">
    <location>
        <begin position="110"/>
        <end position="178"/>
    </location>
</feature>
<dbReference type="AlphaFoldDB" id="A0A1B6EA51"/>
<evidence type="ECO:0000256" key="2">
    <source>
        <dbReference type="PROSITE-ProRule" id="PRU00266"/>
    </source>
</evidence>
<dbReference type="GO" id="GO:0003725">
    <property type="term" value="F:double-stranded RNA binding"/>
    <property type="evidence" value="ECO:0007669"/>
    <property type="project" value="TreeGrafter"/>
</dbReference>
<dbReference type="GO" id="GO:0016442">
    <property type="term" value="C:RISC complex"/>
    <property type="evidence" value="ECO:0007669"/>
    <property type="project" value="TreeGrafter"/>
</dbReference>
<feature type="domain" description="DRBM" evidence="3">
    <location>
        <begin position="14"/>
        <end position="81"/>
    </location>
</feature>
<dbReference type="GO" id="GO:0035197">
    <property type="term" value="F:siRNA binding"/>
    <property type="evidence" value="ECO:0007669"/>
    <property type="project" value="TreeGrafter"/>
</dbReference>
<organism evidence="5">
    <name type="scientific">Clastoptera arizonana</name>
    <name type="common">Arizona spittle bug</name>
    <dbReference type="NCBI Taxonomy" id="38151"/>
    <lineage>
        <taxon>Eukaryota</taxon>
        <taxon>Metazoa</taxon>
        <taxon>Ecdysozoa</taxon>
        <taxon>Arthropoda</taxon>
        <taxon>Hexapoda</taxon>
        <taxon>Insecta</taxon>
        <taxon>Pterygota</taxon>
        <taxon>Neoptera</taxon>
        <taxon>Paraneoptera</taxon>
        <taxon>Hemiptera</taxon>
        <taxon>Auchenorrhyncha</taxon>
        <taxon>Cercopoidea</taxon>
        <taxon>Clastopteridae</taxon>
        <taxon>Clastoptera</taxon>
    </lineage>
</organism>
<dbReference type="GO" id="GO:0070920">
    <property type="term" value="P:regulation of regulatory ncRNA processing"/>
    <property type="evidence" value="ECO:0007669"/>
    <property type="project" value="TreeGrafter"/>
</dbReference>
<dbReference type="GO" id="GO:0030422">
    <property type="term" value="P:siRNA processing"/>
    <property type="evidence" value="ECO:0007669"/>
    <property type="project" value="TreeGrafter"/>
</dbReference>
<dbReference type="InterPro" id="IPR014720">
    <property type="entry name" value="dsRBD_dom"/>
</dbReference>
<evidence type="ECO:0000313" key="5">
    <source>
        <dbReference type="EMBL" id="JAS34800.1"/>
    </source>
</evidence>